<dbReference type="PANTHER" id="PTHR14155:SF529">
    <property type="entry name" value="OS06G0534900 PROTEIN"/>
    <property type="match status" value="1"/>
</dbReference>
<keyword evidence="8" id="KW-1133">Transmembrane helix</keyword>
<evidence type="ECO:0000256" key="6">
    <source>
        <dbReference type="ARBA" id="ARBA00024209"/>
    </source>
</evidence>
<organism evidence="10 11">
    <name type="scientific">Panicum virgatum</name>
    <name type="common">Blackwell switchgrass</name>
    <dbReference type="NCBI Taxonomy" id="38727"/>
    <lineage>
        <taxon>Eukaryota</taxon>
        <taxon>Viridiplantae</taxon>
        <taxon>Streptophyta</taxon>
        <taxon>Embryophyta</taxon>
        <taxon>Tracheophyta</taxon>
        <taxon>Spermatophyta</taxon>
        <taxon>Magnoliopsida</taxon>
        <taxon>Liliopsida</taxon>
        <taxon>Poales</taxon>
        <taxon>Poaceae</taxon>
        <taxon>PACMAD clade</taxon>
        <taxon>Panicoideae</taxon>
        <taxon>Panicodae</taxon>
        <taxon>Paniceae</taxon>
        <taxon>Panicinae</taxon>
        <taxon>Panicum</taxon>
        <taxon>Panicum sect. Hiantes</taxon>
    </lineage>
</organism>
<gene>
    <name evidence="10" type="ORF">PVAP13_4NG169200</name>
</gene>
<evidence type="ECO:0000313" key="11">
    <source>
        <dbReference type="Proteomes" id="UP000823388"/>
    </source>
</evidence>
<dbReference type="PANTHER" id="PTHR14155">
    <property type="entry name" value="RING FINGER DOMAIN-CONTAINING"/>
    <property type="match status" value="1"/>
</dbReference>
<name>A0A8T0TB88_PANVG</name>
<dbReference type="EC" id="2.3.2.27" evidence="2"/>
<accession>A0A8T0TB88</accession>
<sequence>MLTLHPRVVVARAAEDGGGGHDEGRACYFVVVACVSLLLFVVLAAATGSVARACAITATVALLLGLAGWAAPAWDGAPAAAAGLHQAGVGSAPVRLVAHRRCACGLADAAVGALPAFAYEPPPPAAAKGGDGGSVLLCAVCLEDVRAGEVVRQLPACRHLFHSDCVDAWLRAHRTCPLCRCDLSPRSLTAKAAAVESAADALPPV</sequence>
<evidence type="ECO:0000256" key="7">
    <source>
        <dbReference type="PROSITE-ProRule" id="PRU00175"/>
    </source>
</evidence>
<evidence type="ECO:0000259" key="9">
    <source>
        <dbReference type="PROSITE" id="PS50089"/>
    </source>
</evidence>
<reference evidence="10" key="1">
    <citation type="submission" date="2020-05" db="EMBL/GenBank/DDBJ databases">
        <title>WGS assembly of Panicum virgatum.</title>
        <authorList>
            <person name="Lovell J.T."/>
            <person name="Jenkins J."/>
            <person name="Shu S."/>
            <person name="Juenger T.E."/>
            <person name="Schmutz J."/>
        </authorList>
    </citation>
    <scope>NUCLEOTIDE SEQUENCE</scope>
    <source>
        <strain evidence="10">AP13</strain>
    </source>
</reference>
<evidence type="ECO:0000256" key="2">
    <source>
        <dbReference type="ARBA" id="ARBA00012483"/>
    </source>
</evidence>
<keyword evidence="8" id="KW-0472">Membrane</keyword>
<dbReference type="AlphaFoldDB" id="A0A8T0TB88"/>
<dbReference type="EMBL" id="CM029044">
    <property type="protein sequence ID" value="KAG2606495.1"/>
    <property type="molecule type" value="Genomic_DNA"/>
</dbReference>
<feature type="domain" description="RING-type" evidence="9">
    <location>
        <begin position="138"/>
        <end position="180"/>
    </location>
</feature>
<dbReference type="Proteomes" id="UP000823388">
    <property type="component" value="Chromosome 4N"/>
</dbReference>
<keyword evidence="4 7" id="KW-0863">Zinc-finger</keyword>
<dbReference type="SUPFAM" id="SSF57850">
    <property type="entry name" value="RING/U-box"/>
    <property type="match status" value="1"/>
</dbReference>
<keyword evidence="5" id="KW-0862">Zinc</keyword>
<evidence type="ECO:0000313" key="10">
    <source>
        <dbReference type="EMBL" id="KAG2606495.1"/>
    </source>
</evidence>
<protein>
    <recommendedName>
        <fullName evidence="2">RING-type E3 ubiquitin transferase</fullName>
        <ecNumber evidence="2">2.3.2.27</ecNumber>
    </recommendedName>
</protein>
<comment type="caution">
    <text evidence="10">The sequence shown here is derived from an EMBL/GenBank/DDBJ whole genome shotgun (WGS) entry which is preliminary data.</text>
</comment>
<evidence type="ECO:0000256" key="8">
    <source>
        <dbReference type="SAM" id="Phobius"/>
    </source>
</evidence>
<dbReference type="Pfam" id="PF13639">
    <property type="entry name" value="zf-RING_2"/>
    <property type="match status" value="1"/>
</dbReference>
<comment type="similarity">
    <text evidence="6">Belongs to the RING-type zinc finger family. ATL subfamily.</text>
</comment>
<keyword evidence="3" id="KW-0479">Metal-binding</keyword>
<evidence type="ECO:0000256" key="1">
    <source>
        <dbReference type="ARBA" id="ARBA00000900"/>
    </source>
</evidence>
<dbReference type="PROSITE" id="PS50089">
    <property type="entry name" value="ZF_RING_2"/>
    <property type="match status" value="1"/>
</dbReference>
<feature type="transmembrane region" description="Helical" evidence="8">
    <location>
        <begin position="28"/>
        <end position="46"/>
    </location>
</feature>
<evidence type="ECO:0000256" key="5">
    <source>
        <dbReference type="ARBA" id="ARBA00022833"/>
    </source>
</evidence>
<dbReference type="CDD" id="cd16454">
    <property type="entry name" value="RING-H2_PA-TM-RING"/>
    <property type="match status" value="1"/>
</dbReference>
<keyword evidence="8" id="KW-0812">Transmembrane</keyword>
<proteinExistence type="inferred from homology"/>
<feature type="transmembrane region" description="Helical" evidence="8">
    <location>
        <begin position="53"/>
        <end position="74"/>
    </location>
</feature>
<dbReference type="OrthoDB" id="694390at2759"/>
<dbReference type="GO" id="GO:0061630">
    <property type="term" value="F:ubiquitin protein ligase activity"/>
    <property type="evidence" value="ECO:0007669"/>
    <property type="project" value="UniProtKB-EC"/>
</dbReference>
<dbReference type="InterPro" id="IPR001841">
    <property type="entry name" value="Znf_RING"/>
</dbReference>
<evidence type="ECO:0000256" key="4">
    <source>
        <dbReference type="ARBA" id="ARBA00022771"/>
    </source>
</evidence>
<dbReference type="SMART" id="SM00184">
    <property type="entry name" value="RING"/>
    <property type="match status" value="1"/>
</dbReference>
<dbReference type="InterPro" id="IPR053238">
    <property type="entry name" value="RING-H2_zinc_finger"/>
</dbReference>
<dbReference type="Gene3D" id="3.30.40.10">
    <property type="entry name" value="Zinc/RING finger domain, C3HC4 (zinc finger)"/>
    <property type="match status" value="1"/>
</dbReference>
<keyword evidence="11" id="KW-1185">Reference proteome</keyword>
<evidence type="ECO:0000256" key="3">
    <source>
        <dbReference type="ARBA" id="ARBA00022723"/>
    </source>
</evidence>
<dbReference type="FunFam" id="3.30.40.10:FF:000672">
    <property type="entry name" value="E3 ubiquitin-protein ligase ATL41"/>
    <property type="match status" value="1"/>
</dbReference>
<dbReference type="GO" id="GO:0008270">
    <property type="term" value="F:zinc ion binding"/>
    <property type="evidence" value="ECO:0007669"/>
    <property type="project" value="UniProtKB-KW"/>
</dbReference>
<dbReference type="InterPro" id="IPR013083">
    <property type="entry name" value="Znf_RING/FYVE/PHD"/>
</dbReference>
<comment type="catalytic activity">
    <reaction evidence="1">
        <text>S-ubiquitinyl-[E2 ubiquitin-conjugating enzyme]-L-cysteine + [acceptor protein]-L-lysine = [E2 ubiquitin-conjugating enzyme]-L-cysteine + N(6)-ubiquitinyl-[acceptor protein]-L-lysine.</text>
        <dbReference type="EC" id="2.3.2.27"/>
    </reaction>
</comment>